<gene>
    <name evidence="2" type="ORF">ACFOPQ_01950</name>
</gene>
<evidence type="ECO:0000313" key="2">
    <source>
        <dbReference type="EMBL" id="MFC3859535.1"/>
    </source>
</evidence>
<reference evidence="3" key="1">
    <citation type="journal article" date="2019" name="Int. J. Syst. Evol. Microbiol.">
        <title>The Global Catalogue of Microorganisms (GCM) 10K type strain sequencing project: providing services to taxonomists for standard genome sequencing and annotation.</title>
        <authorList>
            <consortium name="The Broad Institute Genomics Platform"/>
            <consortium name="The Broad Institute Genome Sequencing Center for Infectious Disease"/>
            <person name="Wu L."/>
            <person name="Ma J."/>
        </authorList>
    </citation>
    <scope>NUCLEOTIDE SEQUENCE [LARGE SCALE GENOMIC DNA]</scope>
    <source>
        <strain evidence="3">CCTCC AB 2013263</strain>
    </source>
</reference>
<comment type="caution">
    <text evidence="2">The sequence shown here is derived from an EMBL/GenBank/DDBJ whole genome shotgun (WGS) entry which is preliminary data.</text>
</comment>
<organism evidence="2 3">
    <name type="scientific">Deinococcus antarcticus</name>
    <dbReference type="NCBI Taxonomy" id="1298767"/>
    <lineage>
        <taxon>Bacteria</taxon>
        <taxon>Thermotogati</taxon>
        <taxon>Deinococcota</taxon>
        <taxon>Deinococci</taxon>
        <taxon>Deinococcales</taxon>
        <taxon>Deinococcaceae</taxon>
        <taxon>Deinococcus</taxon>
    </lineage>
</organism>
<dbReference type="PANTHER" id="PTHR34406:SF1">
    <property type="entry name" value="PROTEIN YCEI"/>
    <property type="match status" value="1"/>
</dbReference>
<name>A0ABV8A2R2_9DEIO</name>
<evidence type="ECO:0000259" key="1">
    <source>
        <dbReference type="SMART" id="SM00867"/>
    </source>
</evidence>
<sequence>MNWNIDPAHTTASFKVRHLGLTTVRGTFSGITGSAQTDDQNHLHSLHVQIPTATVNTGNADRDAHLQSPDFFDAAQFPNLEFTSTSITRSGDGYTIQGNLTIHGVTRPVTFQAEVNGPATDPFSGTPKLGGEASLELSRKDYGLTWNVAVEAGGVLVSDKVTIQLEVEAVQA</sequence>
<protein>
    <submittedName>
        <fullName evidence="2">YceI family protein</fullName>
    </submittedName>
</protein>
<dbReference type="Proteomes" id="UP001595748">
    <property type="component" value="Unassembled WGS sequence"/>
</dbReference>
<proteinExistence type="predicted"/>
<dbReference type="RefSeq" id="WP_380075698.1">
    <property type="nucleotide sequence ID" value="NZ_JBHRZF010000015.1"/>
</dbReference>
<evidence type="ECO:0000313" key="3">
    <source>
        <dbReference type="Proteomes" id="UP001595748"/>
    </source>
</evidence>
<accession>A0ABV8A2R2</accession>
<dbReference type="SMART" id="SM00867">
    <property type="entry name" value="YceI"/>
    <property type="match status" value="1"/>
</dbReference>
<keyword evidence="3" id="KW-1185">Reference proteome</keyword>
<dbReference type="PANTHER" id="PTHR34406">
    <property type="entry name" value="PROTEIN YCEI"/>
    <property type="match status" value="1"/>
</dbReference>
<dbReference type="InterPro" id="IPR036761">
    <property type="entry name" value="TTHA0802/YceI-like_sf"/>
</dbReference>
<dbReference type="Pfam" id="PF04264">
    <property type="entry name" value="YceI"/>
    <property type="match status" value="1"/>
</dbReference>
<dbReference type="SUPFAM" id="SSF101874">
    <property type="entry name" value="YceI-like"/>
    <property type="match status" value="1"/>
</dbReference>
<dbReference type="EMBL" id="JBHRZF010000015">
    <property type="protein sequence ID" value="MFC3859535.1"/>
    <property type="molecule type" value="Genomic_DNA"/>
</dbReference>
<dbReference type="InterPro" id="IPR007372">
    <property type="entry name" value="Lipid/polyisoprenoid-bd_YceI"/>
</dbReference>
<feature type="domain" description="Lipid/polyisoprenoid-binding YceI-like" evidence="1">
    <location>
        <begin position="2"/>
        <end position="170"/>
    </location>
</feature>
<dbReference type="Gene3D" id="2.40.128.110">
    <property type="entry name" value="Lipid/polyisoprenoid-binding, YceI-like"/>
    <property type="match status" value="1"/>
</dbReference>